<feature type="transmembrane region" description="Helical" evidence="1">
    <location>
        <begin position="66"/>
        <end position="90"/>
    </location>
</feature>
<dbReference type="EMBL" id="CAJFCJ010000006">
    <property type="protein sequence ID" value="CAD5116649.1"/>
    <property type="molecule type" value="Genomic_DNA"/>
</dbReference>
<dbReference type="CDD" id="cd00064">
    <property type="entry name" value="FU"/>
    <property type="match status" value="1"/>
</dbReference>
<name>A0A7I8VK46_9ANNE</name>
<accession>A0A7I8VK46</accession>
<keyword evidence="1" id="KW-0812">Transmembrane</keyword>
<sequence length="139" mass="15431">MLTNLTGHCSPCHETCLRCTGSTEFDCTECKNGWILRNNSFCVRQVASSDQKNSDDLPREGQSTKLMTLALSLGGFSMLSLAIFLIIVMIQRNEKYREKYADYDSDLGNPLLGNGVLENNDLSYYEDTIKSASPEGTSL</sequence>
<comment type="caution">
    <text evidence="2">The sequence shown here is derived from an EMBL/GenBank/DDBJ whole genome shotgun (WGS) entry which is preliminary data.</text>
</comment>
<keyword evidence="1" id="KW-1133">Transmembrane helix</keyword>
<dbReference type="OrthoDB" id="300641at2759"/>
<keyword evidence="3" id="KW-1185">Reference proteome</keyword>
<proteinExistence type="predicted"/>
<dbReference type="SUPFAM" id="SSF57184">
    <property type="entry name" value="Growth factor receptor domain"/>
    <property type="match status" value="1"/>
</dbReference>
<organism evidence="2 3">
    <name type="scientific">Dimorphilus gyrociliatus</name>
    <dbReference type="NCBI Taxonomy" id="2664684"/>
    <lineage>
        <taxon>Eukaryota</taxon>
        <taxon>Metazoa</taxon>
        <taxon>Spiralia</taxon>
        <taxon>Lophotrochozoa</taxon>
        <taxon>Annelida</taxon>
        <taxon>Polychaeta</taxon>
        <taxon>Polychaeta incertae sedis</taxon>
        <taxon>Dinophilidae</taxon>
        <taxon>Dimorphilus</taxon>
    </lineage>
</organism>
<evidence type="ECO:0000313" key="3">
    <source>
        <dbReference type="Proteomes" id="UP000549394"/>
    </source>
</evidence>
<dbReference type="InterPro" id="IPR009030">
    <property type="entry name" value="Growth_fac_rcpt_cys_sf"/>
</dbReference>
<evidence type="ECO:0000313" key="2">
    <source>
        <dbReference type="EMBL" id="CAD5116649.1"/>
    </source>
</evidence>
<gene>
    <name evidence="2" type="ORF">DGYR_LOCUS5253</name>
</gene>
<dbReference type="AlphaFoldDB" id="A0A7I8VK46"/>
<dbReference type="Gene3D" id="2.10.220.10">
    <property type="entry name" value="Hormone Receptor, Insulin-like Growth Factor Receptor 1, Chain A, domain 2"/>
    <property type="match status" value="1"/>
</dbReference>
<evidence type="ECO:0000256" key="1">
    <source>
        <dbReference type="SAM" id="Phobius"/>
    </source>
</evidence>
<dbReference type="InterPro" id="IPR006212">
    <property type="entry name" value="Furin_repeat"/>
</dbReference>
<dbReference type="SMART" id="SM00261">
    <property type="entry name" value="FU"/>
    <property type="match status" value="1"/>
</dbReference>
<protein>
    <submittedName>
        <fullName evidence="2">Uncharacterized protein</fullName>
    </submittedName>
</protein>
<reference evidence="2 3" key="1">
    <citation type="submission" date="2020-08" db="EMBL/GenBank/DDBJ databases">
        <authorList>
            <person name="Hejnol A."/>
        </authorList>
    </citation>
    <scope>NUCLEOTIDE SEQUENCE [LARGE SCALE GENOMIC DNA]</scope>
</reference>
<keyword evidence="1" id="KW-0472">Membrane</keyword>
<dbReference type="Proteomes" id="UP000549394">
    <property type="component" value="Unassembled WGS sequence"/>
</dbReference>